<dbReference type="PROSITE" id="PS51787">
    <property type="entry name" value="LON_N"/>
    <property type="match status" value="1"/>
</dbReference>
<dbReference type="InterPro" id="IPR015947">
    <property type="entry name" value="PUA-like_sf"/>
</dbReference>
<name>A0ABP0EIG3_9ASCO</name>
<gene>
    <name evidence="10" type="primary">PIM1</name>
    <name evidence="10" type="ORF">CAAN4_G02850</name>
</gene>
<feature type="compositionally biased region" description="Basic and acidic residues" evidence="7">
    <location>
        <begin position="759"/>
        <end position="785"/>
    </location>
</feature>
<dbReference type="Gene3D" id="2.30.130.40">
    <property type="entry name" value="LON domain-like"/>
    <property type="match status" value="1"/>
</dbReference>
<dbReference type="EMBL" id="OZ004259">
    <property type="protein sequence ID" value="CAK7916213.1"/>
    <property type="molecule type" value="Genomic_DNA"/>
</dbReference>
<keyword evidence="4 6" id="KW-0720">Serine protease</keyword>
<dbReference type="InterPro" id="IPR054594">
    <property type="entry name" value="Lon_lid"/>
</dbReference>
<reference evidence="10 11" key="1">
    <citation type="submission" date="2024-01" db="EMBL/GenBank/DDBJ databases">
        <authorList>
            <consortium name="Genoscope - CEA"/>
            <person name="William W."/>
        </authorList>
    </citation>
    <scope>NUCLEOTIDE SEQUENCE [LARGE SCALE GENOMIC DNA]</scope>
    <source>
        <strain evidence="10 11">29B2s-10</strain>
    </source>
</reference>
<dbReference type="InterPro" id="IPR003959">
    <property type="entry name" value="ATPase_AAA_core"/>
</dbReference>
<dbReference type="SUPFAM" id="SSF52540">
    <property type="entry name" value="P-loop containing nucleoside triphosphate hydrolases"/>
    <property type="match status" value="1"/>
</dbReference>
<dbReference type="InterPro" id="IPR003111">
    <property type="entry name" value="Lon_prtase_N"/>
</dbReference>
<dbReference type="InterPro" id="IPR027417">
    <property type="entry name" value="P-loop_NTPase"/>
</dbReference>
<dbReference type="Gene3D" id="1.10.8.60">
    <property type="match status" value="1"/>
</dbReference>
<feature type="domain" description="Lon N-terminal" evidence="9">
    <location>
        <begin position="168"/>
        <end position="390"/>
    </location>
</feature>
<dbReference type="GO" id="GO:0008233">
    <property type="term" value="F:peptidase activity"/>
    <property type="evidence" value="ECO:0007669"/>
    <property type="project" value="UniProtKB-KW"/>
</dbReference>
<evidence type="ECO:0000256" key="2">
    <source>
        <dbReference type="ARBA" id="ARBA00022741"/>
    </source>
</evidence>
<dbReference type="SUPFAM" id="SSF54211">
    <property type="entry name" value="Ribosomal protein S5 domain 2-like"/>
    <property type="match status" value="1"/>
</dbReference>
<evidence type="ECO:0000313" key="11">
    <source>
        <dbReference type="Proteomes" id="UP001497600"/>
    </source>
</evidence>
<evidence type="ECO:0000259" key="8">
    <source>
        <dbReference type="PROSITE" id="PS51786"/>
    </source>
</evidence>
<dbReference type="InterPro" id="IPR014721">
    <property type="entry name" value="Ribsml_uS5_D2-typ_fold_subgr"/>
</dbReference>
<dbReference type="InterPro" id="IPR046336">
    <property type="entry name" value="Lon_prtase_N_sf"/>
</dbReference>
<feature type="active site" evidence="6">
    <location>
        <position position="1023"/>
    </location>
</feature>
<feature type="compositionally biased region" description="Pro residues" evidence="7">
    <location>
        <begin position="153"/>
        <end position="164"/>
    </location>
</feature>
<feature type="region of interest" description="Disordered" evidence="7">
    <location>
        <begin position="758"/>
        <end position="845"/>
    </location>
</feature>
<dbReference type="InterPro" id="IPR003593">
    <property type="entry name" value="AAA+_ATPase"/>
</dbReference>
<keyword evidence="11" id="KW-1185">Reference proteome</keyword>
<dbReference type="PANTHER" id="PTHR43718:SF2">
    <property type="entry name" value="LON PROTEASE HOMOLOG, MITOCHONDRIAL"/>
    <property type="match status" value="1"/>
</dbReference>
<evidence type="ECO:0000256" key="4">
    <source>
        <dbReference type="ARBA" id="ARBA00022825"/>
    </source>
</evidence>
<dbReference type="Pfam" id="PF00004">
    <property type="entry name" value="AAA"/>
    <property type="match status" value="1"/>
</dbReference>
<evidence type="ECO:0000256" key="3">
    <source>
        <dbReference type="ARBA" id="ARBA00022801"/>
    </source>
</evidence>
<dbReference type="InterPro" id="IPR008269">
    <property type="entry name" value="Lon_proteolytic"/>
</dbReference>
<dbReference type="InterPro" id="IPR020568">
    <property type="entry name" value="Ribosomal_Su5_D2-typ_SF"/>
</dbReference>
<keyword evidence="5" id="KW-0067">ATP-binding</keyword>
<feature type="compositionally biased region" description="Low complexity" evidence="7">
    <location>
        <begin position="142"/>
        <end position="152"/>
    </location>
</feature>
<proteinExistence type="inferred from homology"/>
<comment type="similarity">
    <text evidence="6">Belongs to the peptidase S16 family.</text>
</comment>
<dbReference type="GO" id="GO:0006508">
    <property type="term" value="P:proteolysis"/>
    <property type="evidence" value="ECO:0007669"/>
    <property type="project" value="UniProtKB-KW"/>
</dbReference>
<dbReference type="PANTHER" id="PTHR43718">
    <property type="entry name" value="LON PROTEASE"/>
    <property type="match status" value="1"/>
</dbReference>
<feature type="compositionally biased region" description="Basic and acidic residues" evidence="7">
    <location>
        <begin position="74"/>
        <end position="111"/>
    </location>
</feature>
<keyword evidence="3 6" id="KW-0378">Hydrolase</keyword>
<dbReference type="SMART" id="SM00382">
    <property type="entry name" value="AAA"/>
    <property type="match status" value="1"/>
</dbReference>
<dbReference type="SUPFAM" id="SSF88697">
    <property type="entry name" value="PUA domain-like"/>
    <property type="match status" value="1"/>
</dbReference>
<feature type="active site" evidence="6">
    <location>
        <position position="980"/>
    </location>
</feature>
<keyword evidence="2" id="KW-0547">Nucleotide-binding</keyword>
<dbReference type="Pfam" id="PF02190">
    <property type="entry name" value="LON_substr_bdg"/>
    <property type="match status" value="1"/>
</dbReference>
<accession>A0ABP0EIG3</accession>
<evidence type="ECO:0000256" key="7">
    <source>
        <dbReference type="SAM" id="MobiDB-lite"/>
    </source>
</evidence>
<feature type="region of interest" description="Disordered" evidence="7">
    <location>
        <begin position="69"/>
        <end position="111"/>
    </location>
</feature>
<keyword evidence="1 6" id="KW-0645">Protease</keyword>
<dbReference type="Gene3D" id="3.30.230.10">
    <property type="match status" value="1"/>
</dbReference>
<feature type="region of interest" description="Disordered" evidence="7">
    <location>
        <begin position="125"/>
        <end position="167"/>
    </location>
</feature>
<dbReference type="Gene3D" id="3.40.50.300">
    <property type="entry name" value="P-loop containing nucleotide triphosphate hydrolases"/>
    <property type="match status" value="1"/>
</dbReference>
<sequence length="1102" mass="121312">MIRRNTVRVARTAVRCSTRSASIAAQPGAFSFDPKGISKTPSTLSFDPVALKNEIHALKQELGLGSSELSIGAKDSKKEKTPRDEKKGSPEKPTKPEETPEQPKEPEQPEKSEIVIEEIEIPSNVGGAASSFTPPTPPGGNSSAPGDKGSPPGDSPPATPPSRTFPPLLAIPMSDRPPIPGRVFSIYITDPEVIRAVDAIIENKHPHFLLFHSKSSTDSDVIESKESVHEIGTHCDLCKVTHFSDKTMLLAYPTTRVKMEDLTTPNEKQSGATKEGEKAVEEEPSPTAYLSNFKVSYATSEWVEHEPYDKRNPMIMELTEELRKSVMHLTARHPSGREQVIKAESYEPHELADFVASLATATPEQMQEYLETLNIQERLEKVLAMAELEKQVLNFKLTTIENMRKNASDSQSKAVLKEFVNQFNKLAGLSEKGTPTDKAAKYTEKIKGLKLTAEAQEAFDYELGKLQSQHESSGESYVIEKYLDWLVSVPWGKYSKDHFNIKKARATLERDHYGLDEVKQRILEFISMGRISGNVDGKILCLAGPPGTGKTSIAKSIAEALNRQYVRIAMGGVNDMHELKGHRRTYVGAVPGRIILALKQAKTSNPLMLIDEIDKLDTSGRGGGGASSAFLEILDPEQNHSFTDNYLDVKVDLSKVLFVCTANYLGNISPPLRDRMEIIDVSGYTTKEKVEIAQRHLIPQAAKKAGLENGNVVIPTETITRLIERYCRESGLRNAKKQITRIFSKAAFKIVEQIEEKEDAAKEKEEKTDESQAKTEEVKAEEPKDSTVVSAIEVESKDLVDESATQPAKVTEVKTANPSKSKKKASKKTKEATEQTQETEKENELVDEEETVKLVIPEDIKLEITPENLKDYIGPEVFPRDRVYDELPAGVATGLSYSGSGNGDALYIESILTNSISSGTGNAGVRVTGSLKDVMKESASISYSFAKSFLTKRFPKNRFFEAADIHVHCPDGAVPKDGPSAGISFTSALVSLAINKPLPATIAMTGELTVTGRVLAVGGLREKILGAKRYGCTTIIFPKDIENVLDDIPEEVKEGVEFIPVEWYHEVFDKIFPGYTEAEGNQVWDGEFAGLDKKKKDSKSSK</sequence>
<protein>
    <submittedName>
        <fullName evidence="10">Lon protease homolog, mitochondrial</fullName>
    </submittedName>
</protein>
<dbReference type="Pfam" id="PF05362">
    <property type="entry name" value="Lon_C"/>
    <property type="match status" value="1"/>
</dbReference>
<feature type="compositionally biased region" description="Polar residues" evidence="7">
    <location>
        <begin position="263"/>
        <end position="272"/>
    </location>
</feature>
<dbReference type="CDD" id="cd19500">
    <property type="entry name" value="RecA-like_Lon"/>
    <property type="match status" value="1"/>
</dbReference>
<dbReference type="SMART" id="SM00464">
    <property type="entry name" value="LON"/>
    <property type="match status" value="1"/>
</dbReference>
<dbReference type="Pfam" id="PF22667">
    <property type="entry name" value="Lon_lid"/>
    <property type="match status" value="1"/>
</dbReference>
<evidence type="ECO:0000313" key="10">
    <source>
        <dbReference type="EMBL" id="CAK7916213.1"/>
    </source>
</evidence>
<dbReference type="PROSITE" id="PS51786">
    <property type="entry name" value="LON_PROTEOLYTIC"/>
    <property type="match status" value="1"/>
</dbReference>
<dbReference type="Gene3D" id="1.20.58.1480">
    <property type="match status" value="1"/>
</dbReference>
<feature type="compositionally biased region" description="Basic and acidic residues" evidence="7">
    <location>
        <begin position="828"/>
        <end position="844"/>
    </location>
</feature>
<organism evidence="10 11">
    <name type="scientific">[Candida] anglica</name>
    <dbReference type="NCBI Taxonomy" id="148631"/>
    <lineage>
        <taxon>Eukaryota</taxon>
        <taxon>Fungi</taxon>
        <taxon>Dikarya</taxon>
        <taxon>Ascomycota</taxon>
        <taxon>Saccharomycotina</taxon>
        <taxon>Pichiomycetes</taxon>
        <taxon>Debaryomycetaceae</taxon>
        <taxon>Kurtzmaniella</taxon>
    </lineage>
</organism>
<feature type="region of interest" description="Disordered" evidence="7">
    <location>
        <begin position="262"/>
        <end position="285"/>
    </location>
</feature>
<dbReference type="Proteomes" id="UP001497600">
    <property type="component" value="Chromosome G"/>
</dbReference>
<feature type="domain" description="Lon proteolytic" evidence="8">
    <location>
        <begin position="886"/>
        <end position="1074"/>
    </location>
</feature>
<dbReference type="Gene3D" id="1.20.5.5270">
    <property type="match status" value="1"/>
</dbReference>
<evidence type="ECO:0000256" key="6">
    <source>
        <dbReference type="PROSITE-ProRule" id="PRU01122"/>
    </source>
</evidence>
<dbReference type="InterPro" id="IPR027065">
    <property type="entry name" value="Lon_Prtase"/>
</dbReference>
<evidence type="ECO:0000259" key="9">
    <source>
        <dbReference type="PROSITE" id="PS51787"/>
    </source>
</evidence>
<evidence type="ECO:0000256" key="5">
    <source>
        <dbReference type="ARBA" id="ARBA00022840"/>
    </source>
</evidence>
<dbReference type="PRINTS" id="PR00830">
    <property type="entry name" value="ENDOLAPTASE"/>
</dbReference>
<evidence type="ECO:0000256" key="1">
    <source>
        <dbReference type="ARBA" id="ARBA00022670"/>
    </source>
</evidence>